<dbReference type="PROSITE" id="PS51257">
    <property type="entry name" value="PROKAR_LIPOPROTEIN"/>
    <property type="match status" value="1"/>
</dbReference>
<dbReference type="EMBL" id="CP010429">
    <property type="protein sequence ID" value="AKD54815.1"/>
    <property type="molecule type" value="Genomic_DNA"/>
</dbReference>
<dbReference type="STRING" id="1379870.SD10_07740"/>
<dbReference type="AlphaFoldDB" id="A0A0E3ZV40"/>
<dbReference type="KEGG" id="srd:SD10_07740"/>
<keyword evidence="5" id="KW-1185">Reference proteome</keyword>
<evidence type="ECO:0000259" key="3">
    <source>
        <dbReference type="Pfam" id="PF20094"/>
    </source>
</evidence>
<dbReference type="NCBIfam" id="TIGR04514">
    <property type="entry name" value="GWxTD_dom"/>
    <property type="match status" value="1"/>
</dbReference>
<evidence type="ECO:0000256" key="2">
    <source>
        <dbReference type="SAM" id="SignalP"/>
    </source>
</evidence>
<protein>
    <recommendedName>
        <fullName evidence="3">GWxTD domain-containing protein</fullName>
    </recommendedName>
</protein>
<feature type="compositionally biased region" description="Basic and acidic residues" evidence="1">
    <location>
        <begin position="62"/>
        <end position="71"/>
    </location>
</feature>
<sequence length="491" mass="55319">MRILSALLVICFLSAACSSSKKTQQARANAAYDARTEAQRNQGNRPAASRPEEAQRSNTGTPRDDSRRPGDSRPTVTVGQNPAPVKVMTDGPALGTTPTVSGKAAGEWMVTSIKGKFLATDTTSVRVYMDITAKSPTGEPVLNPTDFTEHFLIAYVMYPDYNNRERLGYGTVPLTTQNISAQGDHLTLMFDVKRPKDAANAVLLTEITETTNGTKARNDLSLRFKATKLSDRFTLFDKAGKQPQLRNYVNVGDTVIIRDVNGTSKPLYGFRYRHDFEAASSPMNTSPRPAAKSLTEDSTLTITTNKPFVIPREGLYYFLEDTTDAAGIGLVVADKRFPKLTRPEKLIKPVLYMSTSSEIGELNQAQDTKKAFDRYWLSLMSGNEEVARKTLKAYFDRVEEANRLFTSYKEGWKTDKGMIYIVLGAPDRVQRNREREVWVYNRRANVSEVNFTFTKKPNQFVEDHYELVRFIEYQPVWYPIVEAWRTGTIRE</sequence>
<dbReference type="RefSeq" id="WP_046376416.1">
    <property type="nucleotide sequence ID" value="NZ_CP010429.1"/>
</dbReference>
<accession>A0A0E3ZV40</accession>
<organism evidence="4 5">
    <name type="scientific">Spirosoma radiotolerans</name>
    <dbReference type="NCBI Taxonomy" id="1379870"/>
    <lineage>
        <taxon>Bacteria</taxon>
        <taxon>Pseudomonadati</taxon>
        <taxon>Bacteroidota</taxon>
        <taxon>Cytophagia</taxon>
        <taxon>Cytophagales</taxon>
        <taxon>Cytophagaceae</taxon>
        <taxon>Spirosoma</taxon>
    </lineage>
</organism>
<dbReference type="Proteomes" id="UP000033054">
    <property type="component" value="Chromosome"/>
</dbReference>
<dbReference type="OrthoDB" id="9814412at2"/>
<evidence type="ECO:0000313" key="5">
    <source>
        <dbReference type="Proteomes" id="UP000033054"/>
    </source>
</evidence>
<dbReference type="PATRIC" id="fig|1379870.5.peg.1680"/>
<dbReference type="InterPro" id="IPR030959">
    <property type="entry name" value="GWxTD_dom"/>
</dbReference>
<dbReference type="Pfam" id="PF20094">
    <property type="entry name" value="GWxTD_dom"/>
    <property type="match status" value="1"/>
</dbReference>
<feature type="signal peptide" evidence="2">
    <location>
        <begin position="1"/>
        <end position="21"/>
    </location>
</feature>
<evidence type="ECO:0000256" key="1">
    <source>
        <dbReference type="SAM" id="MobiDB-lite"/>
    </source>
</evidence>
<keyword evidence="2" id="KW-0732">Signal</keyword>
<proteinExistence type="predicted"/>
<feature type="chain" id="PRO_5002417311" description="GWxTD domain-containing protein" evidence="2">
    <location>
        <begin position="22"/>
        <end position="491"/>
    </location>
</feature>
<feature type="region of interest" description="Disordered" evidence="1">
    <location>
        <begin position="28"/>
        <end position="99"/>
    </location>
</feature>
<feature type="domain" description="GWxTD" evidence="3">
    <location>
        <begin position="314"/>
        <end position="486"/>
    </location>
</feature>
<dbReference type="HOGENOM" id="CLU_044470_0_0_10"/>
<gene>
    <name evidence="4" type="ORF">SD10_07740</name>
</gene>
<evidence type="ECO:0000313" key="4">
    <source>
        <dbReference type="EMBL" id="AKD54815.1"/>
    </source>
</evidence>
<reference evidence="4 5" key="1">
    <citation type="journal article" date="2014" name="Curr. Microbiol.">
        <title>Spirosoma radiotolerans sp. nov., a gamma-radiation-resistant bacterium isolated from gamma ray-irradiated soil.</title>
        <authorList>
            <person name="Lee J.J."/>
            <person name="Srinivasan S."/>
            <person name="Lim S."/>
            <person name="Joe M."/>
            <person name="Im S."/>
            <person name="Bae S.I."/>
            <person name="Park K.R."/>
            <person name="Han J.H."/>
            <person name="Park S.H."/>
            <person name="Joo B.M."/>
            <person name="Park S.J."/>
            <person name="Kim M.K."/>
        </authorList>
    </citation>
    <scope>NUCLEOTIDE SEQUENCE [LARGE SCALE GENOMIC DNA]</scope>
    <source>
        <strain evidence="4 5">DG5A</strain>
    </source>
</reference>
<name>A0A0E3ZV40_9BACT</name>